<dbReference type="RefSeq" id="WP_006970037.1">
    <property type="nucleotide sequence ID" value="NZ_ABCS01000007.1"/>
</dbReference>
<comment type="similarity">
    <text evidence="4">In the C-terminal section; belongs to the phosphate acetyltransferase and butyryltransferase family.</text>
</comment>
<feature type="binding site" evidence="10">
    <location>
        <position position="162"/>
    </location>
    <ligand>
        <name>a divalent metal cation</name>
        <dbReference type="ChEBI" id="CHEBI:60240"/>
    </ligand>
</feature>
<comment type="cofactor">
    <cofactor evidence="1">
        <name>Mn(2+)</name>
        <dbReference type="ChEBI" id="CHEBI:29035"/>
    </cofactor>
</comment>
<dbReference type="eggNOG" id="COG0280">
    <property type="taxonomic scope" value="Bacteria"/>
</dbReference>
<feature type="binding site" evidence="10">
    <location>
        <position position="286"/>
    </location>
    <ligand>
        <name>a divalent metal cation</name>
        <dbReference type="ChEBI" id="CHEBI:60240"/>
    </ligand>
</feature>
<keyword evidence="5 9" id="KW-0479">Metal-binding</keyword>
<dbReference type="InterPro" id="IPR051674">
    <property type="entry name" value="Malate_Decarboxylase"/>
</dbReference>
<dbReference type="InterPro" id="IPR045213">
    <property type="entry name" value="Malic_NAD-bd_bact_type"/>
</dbReference>
<dbReference type="InterPro" id="IPR012188">
    <property type="entry name" value="ME_PTA"/>
</dbReference>
<dbReference type="SUPFAM" id="SSF53659">
    <property type="entry name" value="Isocitrate/Isopropylmalate dehydrogenase-like"/>
    <property type="match status" value="1"/>
</dbReference>
<evidence type="ECO:0000256" key="10">
    <source>
        <dbReference type="PIRSR" id="PIRSR036684-3"/>
    </source>
</evidence>
<feature type="active site" description="Proton acceptor" evidence="8">
    <location>
        <position position="94"/>
    </location>
</feature>
<dbReference type="Pfam" id="PF00390">
    <property type="entry name" value="malic"/>
    <property type="match status" value="1"/>
</dbReference>
<keyword evidence="13" id="KW-0808">Transferase</keyword>
<dbReference type="STRING" id="391625.PPSIR1_28578"/>
<gene>
    <name evidence="13" type="ORF">PPSIR1_28578</name>
</gene>
<keyword evidence="10" id="KW-0521">NADP</keyword>
<evidence type="ECO:0000313" key="13">
    <source>
        <dbReference type="EMBL" id="EDM80944.1"/>
    </source>
</evidence>
<dbReference type="GO" id="GO:0006108">
    <property type="term" value="P:malate metabolic process"/>
    <property type="evidence" value="ECO:0007669"/>
    <property type="project" value="InterPro"/>
</dbReference>
<keyword evidence="6" id="KW-0560">Oxidoreductase</keyword>
<dbReference type="GO" id="GO:0051287">
    <property type="term" value="F:NAD binding"/>
    <property type="evidence" value="ECO:0007669"/>
    <property type="project" value="InterPro"/>
</dbReference>
<evidence type="ECO:0000256" key="3">
    <source>
        <dbReference type="ARBA" id="ARBA00007686"/>
    </source>
</evidence>
<dbReference type="Gene3D" id="3.40.50.10750">
    <property type="entry name" value="Isocitrate/Isopropylmalate dehydrogenase-like"/>
    <property type="match status" value="1"/>
</dbReference>
<dbReference type="Pfam" id="PF01515">
    <property type="entry name" value="PTA_PTB"/>
    <property type="match status" value="1"/>
</dbReference>
<comment type="caution">
    <text evidence="13">The sequence shown here is derived from an EMBL/GenBank/DDBJ whole genome shotgun (WGS) entry which is preliminary data.</text>
</comment>
<dbReference type="GO" id="GO:0016616">
    <property type="term" value="F:oxidoreductase activity, acting on the CH-OH group of donors, NAD or NADP as acceptor"/>
    <property type="evidence" value="ECO:0007669"/>
    <property type="project" value="InterPro"/>
</dbReference>
<dbReference type="CDD" id="cd05311">
    <property type="entry name" value="NAD_bind_2_malic_enz"/>
    <property type="match status" value="1"/>
</dbReference>
<evidence type="ECO:0000259" key="11">
    <source>
        <dbReference type="SMART" id="SM00919"/>
    </source>
</evidence>
<dbReference type="InterPro" id="IPR042112">
    <property type="entry name" value="P_AcTrfase_dom2"/>
</dbReference>
<dbReference type="Gene3D" id="3.40.50.10950">
    <property type="match status" value="1"/>
</dbReference>
<dbReference type="InterPro" id="IPR046346">
    <property type="entry name" value="Aminoacid_DH-like_N_sf"/>
</dbReference>
<evidence type="ECO:0000256" key="2">
    <source>
        <dbReference type="ARBA" id="ARBA00001946"/>
    </source>
</evidence>
<dbReference type="PANTHER" id="PTHR43237">
    <property type="entry name" value="NADP-DEPENDENT MALIC ENZYME"/>
    <property type="match status" value="1"/>
</dbReference>
<proteinExistence type="inferred from homology"/>
<feature type="binding site" evidence="10">
    <location>
        <begin position="76"/>
        <end position="83"/>
    </location>
    <ligand>
        <name>NADP(+)</name>
        <dbReference type="ChEBI" id="CHEBI:58349"/>
    </ligand>
</feature>
<dbReference type="InterPro" id="IPR002505">
    <property type="entry name" value="PTA_PTB"/>
</dbReference>
<feature type="domain" description="Malic enzyme NAD-binding" evidence="11">
    <location>
        <begin position="163"/>
        <end position="398"/>
    </location>
</feature>
<name>A6FZY8_9BACT</name>
<feature type="binding site" evidence="9">
    <location>
        <position position="136"/>
    </location>
    <ligand>
        <name>a divalent metal cation</name>
        <dbReference type="ChEBI" id="CHEBI:60240"/>
    </ligand>
</feature>
<dbReference type="InterPro" id="IPR037062">
    <property type="entry name" value="Malic_N_dom_sf"/>
</dbReference>
<dbReference type="Proteomes" id="UP000005801">
    <property type="component" value="Unassembled WGS sequence"/>
</dbReference>
<reference evidence="13 14" key="1">
    <citation type="submission" date="2007-06" db="EMBL/GenBank/DDBJ databases">
        <authorList>
            <person name="Shimkets L."/>
            <person name="Ferriera S."/>
            <person name="Johnson J."/>
            <person name="Kravitz S."/>
            <person name="Beeson K."/>
            <person name="Sutton G."/>
            <person name="Rogers Y.-H."/>
            <person name="Friedman R."/>
            <person name="Frazier M."/>
            <person name="Venter J.C."/>
        </authorList>
    </citation>
    <scope>NUCLEOTIDE SEQUENCE [LARGE SCALE GENOMIC DNA]</scope>
    <source>
        <strain evidence="13 14">SIR-1</strain>
    </source>
</reference>
<dbReference type="OrthoDB" id="9805787at2"/>
<comment type="similarity">
    <text evidence="3">In the N-terminal section; belongs to the malic enzymes family.</text>
</comment>
<dbReference type="SUPFAM" id="SSF51735">
    <property type="entry name" value="NAD(P)-binding Rossmann-fold domains"/>
    <property type="match status" value="1"/>
</dbReference>
<sequence>MAKLSRKEALEFHVQGRPGKIAVVPTKPLTSQRDLSLAYSPGVAEPCLEIAKDPKAANLYTARGNLVAVITDGTAVLGLGDIGPLASKPVMEGKGVLFKKFADIDVFDIEVDCKDPDAFIECVAALEPTFGGINLEDIKAPECFYIERELKKRMKIPVFHDDQHGTAIISGAALVNAAALTERELEDITVVVSGAGASAVACSRFYVSLGVKLENILMCDSRGVIHTGRENLNATKQEFARETDKRTLAEALEGADMFLGLSVGGLVKPEMIEKMAPNPIIFALANPEPEIPYDLAKSTRPDAIVATGRSDTDNQVNNVLGFPGIFRGALDVRATAITEEMKVAAARALAELARKDVPEVVAQAYGTDFTFGRDYIIPKPFDPRVIQWVAPAVAKAAVDCGVAQDAFDEQAYRERMRGLLGGSTAVLRRFVRRARKEPKRLVFTEGEDPRILEACRIMIDEGICRPLLLGDPERIRAITERMDIDLSEGAYDIIDPRTSPELESYAQELYEKRKRKGVDEHLAMALMRRSNYFGSMMVERGDADGLLSGVSYSYPETIRPALQIIGLAPGARRVAGMYLMLHKRGLLFFADTTVNLDSDAEVLADVAEMVADAAVGTFDVEPRVAMLGYSNFGSARGQTATEVARAVELITTRRPDIQVEGEMQANVALDYNLQKHNHPFTRLEGPANVLIFPNLEAGNVAYKLIRELGGVPAVGPVLLGMDKPVSVLERDCSVDAIVHMSALTVVQAQMRAGQIIAAE</sequence>
<dbReference type="GO" id="GO:0004470">
    <property type="term" value="F:malic enzyme activity"/>
    <property type="evidence" value="ECO:0007669"/>
    <property type="project" value="InterPro"/>
</dbReference>
<dbReference type="InterPro" id="IPR042113">
    <property type="entry name" value="P_AcTrfase_dom1"/>
</dbReference>
<protein>
    <submittedName>
        <fullName evidence="13">Malate dehydrogenase (Oxaloacetate decarboxylating) (NADP+)., Phosphate acetyltransferase</fullName>
    </submittedName>
</protein>
<dbReference type="SMART" id="SM01274">
    <property type="entry name" value="malic"/>
    <property type="match status" value="1"/>
</dbReference>
<dbReference type="Pfam" id="PF03949">
    <property type="entry name" value="Malic_M"/>
    <property type="match status" value="1"/>
</dbReference>
<evidence type="ECO:0000256" key="1">
    <source>
        <dbReference type="ARBA" id="ARBA00001936"/>
    </source>
</evidence>
<evidence type="ECO:0000259" key="12">
    <source>
        <dbReference type="SMART" id="SM01274"/>
    </source>
</evidence>
<dbReference type="FunFam" id="3.40.50.10380:FF:000003">
    <property type="entry name" value="NADP-dependent malic enzyme"/>
    <property type="match status" value="1"/>
</dbReference>
<dbReference type="Gene3D" id="3.40.50.720">
    <property type="entry name" value="NAD(P)-binding Rossmann-like Domain"/>
    <property type="match status" value="1"/>
</dbReference>
<evidence type="ECO:0000256" key="7">
    <source>
        <dbReference type="ARBA" id="ARBA00023268"/>
    </source>
</evidence>
<dbReference type="GO" id="GO:0016746">
    <property type="term" value="F:acyltransferase activity"/>
    <property type="evidence" value="ECO:0007669"/>
    <property type="project" value="InterPro"/>
</dbReference>
<dbReference type="InterPro" id="IPR012301">
    <property type="entry name" value="Malic_N_dom"/>
</dbReference>
<accession>A6FZY8</accession>
<evidence type="ECO:0000313" key="14">
    <source>
        <dbReference type="Proteomes" id="UP000005801"/>
    </source>
</evidence>
<dbReference type="InterPro" id="IPR036291">
    <property type="entry name" value="NAD(P)-bd_dom_sf"/>
</dbReference>
<dbReference type="GO" id="GO:0046872">
    <property type="term" value="F:metal ion binding"/>
    <property type="evidence" value="ECO:0007669"/>
    <property type="project" value="UniProtKB-KW"/>
</dbReference>
<dbReference type="FunFam" id="3.40.50.720:FF:000095">
    <property type="entry name" value="NADP-dependent malic enzyme"/>
    <property type="match status" value="1"/>
</dbReference>
<dbReference type="PIRSF" id="PIRSF036684">
    <property type="entry name" value="ME_PTA"/>
    <property type="match status" value="1"/>
</dbReference>
<keyword evidence="7" id="KW-0511">Multifunctional enzyme</keyword>
<evidence type="ECO:0000256" key="8">
    <source>
        <dbReference type="PIRSR" id="PIRSR036684-1"/>
    </source>
</evidence>
<evidence type="ECO:0000256" key="6">
    <source>
        <dbReference type="ARBA" id="ARBA00023002"/>
    </source>
</evidence>
<dbReference type="Gene3D" id="3.40.50.10380">
    <property type="entry name" value="Malic enzyme, N-terminal domain"/>
    <property type="match status" value="1"/>
</dbReference>
<evidence type="ECO:0000256" key="9">
    <source>
        <dbReference type="PIRSR" id="PIRSR036684-2"/>
    </source>
</evidence>
<evidence type="ECO:0000256" key="5">
    <source>
        <dbReference type="ARBA" id="ARBA00022723"/>
    </source>
</evidence>
<feature type="binding site" evidence="9">
    <location>
        <position position="137"/>
    </location>
    <ligand>
        <name>a divalent metal cation</name>
        <dbReference type="ChEBI" id="CHEBI:60240"/>
    </ligand>
</feature>
<comment type="cofactor">
    <cofactor evidence="2">
        <name>Mg(2+)</name>
        <dbReference type="ChEBI" id="CHEBI:18420"/>
    </cofactor>
</comment>
<dbReference type="InterPro" id="IPR012302">
    <property type="entry name" value="Malic_NAD-bd"/>
</dbReference>
<dbReference type="SUPFAM" id="SSF53223">
    <property type="entry name" value="Aminoacid dehydrogenase-like, N-terminal domain"/>
    <property type="match status" value="1"/>
</dbReference>
<dbReference type="SMART" id="SM00919">
    <property type="entry name" value="Malic_M"/>
    <property type="match status" value="1"/>
</dbReference>
<evidence type="ECO:0000256" key="4">
    <source>
        <dbReference type="ARBA" id="ARBA00008756"/>
    </source>
</evidence>
<dbReference type="PANTHER" id="PTHR43237:SF4">
    <property type="entry name" value="NADP-DEPENDENT MALIC ENZYME"/>
    <property type="match status" value="1"/>
</dbReference>
<keyword evidence="14" id="KW-1185">Reference proteome</keyword>
<dbReference type="eggNOG" id="COG0281">
    <property type="taxonomic scope" value="Bacteria"/>
</dbReference>
<organism evidence="13 14">
    <name type="scientific">Plesiocystis pacifica SIR-1</name>
    <dbReference type="NCBI Taxonomy" id="391625"/>
    <lineage>
        <taxon>Bacteria</taxon>
        <taxon>Pseudomonadati</taxon>
        <taxon>Myxococcota</taxon>
        <taxon>Polyangia</taxon>
        <taxon>Nannocystales</taxon>
        <taxon>Nannocystaceae</taxon>
        <taxon>Plesiocystis</taxon>
    </lineage>
</organism>
<feature type="domain" description="Malic enzyme N-terminal" evidence="12">
    <location>
        <begin position="18"/>
        <end position="151"/>
    </location>
</feature>
<dbReference type="AlphaFoldDB" id="A6FZY8"/>
<dbReference type="EMBL" id="ABCS01000007">
    <property type="protein sequence ID" value="EDM80944.1"/>
    <property type="molecule type" value="Genomic_DNA"/>
</dbReference>